<dbReference type="PANTHER" id="PTHR43625">
    <property type="entry name" value="AFLATOXIN B1 ALDEHYDE REDUCTASE"/>
    <property type="match status" value="1"/>
</dbReference>
<dbReference type="RefSeq" id="WP_266477857.1">
    <property type="nucleotide sequence ID" value="NZ_CP109208.1"/>
</dbReference>
<name>A0ABZ1YFV0_9ACTN</name>
<dbReference type="SUPFAM" id="SSF51430">
    <property type="entry name" value="NAD(P)-linked oxidoreductase"/>
    <property type="match status" value="1"/>
</dbReference>
<feature type="domain" description="NADP-dependent oxidoreductase" evidence="2">
    <location>
        <begin position="18"/>
        <end position="215"/>
    </location>
</feature>
<dbReference type="Gene3D" id="3.20.20.100">
    <property type="entry name" value="NADP-dependent oxidoreductase domain"/>
    <property type="match status" value="1"/>
</dbReference>
<evidence type="ECO:0000256" key="1">
    <source>
        <dbReference type="ARBA" id="ARBA00023002"/>
    </source>
</evidence>
<dbReference type="InterPro" id="IPR036812">
    <property type="entry name" value="NAD(P)_OxRdtase_dom_sf"/>
</dbReference>
<dbReference type="PANTHER" id="PTHR43625:SF40">
    <property type="entry name" value="ALDO-KETO REDUCTASE YAKC [NADP(+)]"/>
    <property type="match status" value="1"/>
</dbReference>
<sequence length="273" mass="29503">MSSLPGGKIQIAGRMVSRLGLGTMHLAGRGAWRAPADREAALELLRAAVRVHGITHIDTSDAYGPHLVEELIREALHPYPEDLLIATKVGMARPSRDHWAPVGRPEYLRAAVEGSLRRLDVERLDLCYLHRIDTTVEVQEQIGTLDALREEGKIGAIGLADAPPEDVRWASHYAHIGVVQSQLNLKDSYDPLLDMCRDSGIPYVAGRPLCSGELAGDLRGALSWVLNQGDHVAVIPGTSSPAHLEELVQAVDDFGGQCSESTGAPEGRRSSIP</sequence>
<keyword evidence="3" id="KW-0614">Plasmid</keyword>
<evidence type="ECO:0000259" key="2">
    <source>
        <dbReference type="Pfam" id="PF00248"/>
    </source>
</evidence>
<dbReference type="Pfam" id="PF00248">
    <property type="entry name" value="Aldo_ket_red"/>
    <property type="match status" value="1"/>
</dbReference>
<dbReference type="CDD" id="cd19088">
    <property type="entry name" value="AKR_AKR13B1"/>
    <property type="match status" value="1"/>
</dbReference>
<evidence type="ECO:0000313" key="3">
    <source>
        <dbReference type="EMBL" id="WUU58438.1"/>
    </source>
</evidence>
<gene>
    <name evidence="3" type="ORF">OIE82_35250</name>
</gene>
<dbReference type="EMBL" id="CP109208">
    <property type="protein sequence ID" value="WUU58438.1"/>
    <property type="molecule type" value="Genomic_DNA"/>
</dbReference>
<proteinExistence type="predicted"/>
<dbReference type="InterPro" id="IPR050791">
    <property type="entry name" value="Aldo-Keto_reductase"/>
</dbReference>
<reference evidence="3" key="1">
    <citation type="submission" date="2022-10" db="EMBL/GenBank/DDBJ databases">
        <title>The complete genomes of actinobacterial strains from the NBC collection.</title>
        <authorList>
            <person name="Joergensen T.S."/>
            <person name="Alvarez Arevalo M."/>
            <person name="Sterndorff E.B."/>
            <person name="Faurdal D."/>
            <person name="Vuksanovic O."/>
            <person name="Mourched A.-S."/>
            <person name="Charusanti P."/>
            <person name="Shaw S."/>
            <person name="Blin K."/>
            <person name="Weber T."/>
        </authorList>
    </citation>
    <scope>NUCLEOTIDE SEQUENCE [LARGE SCALE GENOMIC DNA]</scope>
    <source>
        <strain evidence="3">NBC 01686</strain>
        <plasmid evidence="3">unnamed1</plasmid>
    </source>
</reference>
<geneLocation type="plasmid" evidence="3">
    <name>unnamed1</name>
</geneLocation>
<accession>A0ABZ1YFV0</accession>
<keyword evidence="1" id="KW-0560">Oxidoreductase</keyword>
<organism evidence="3">
    <name type="scientific">Streptomyces althioticus</name>
    <dbReference type="NCBI Taxonomy" id="83380"/>
    <lineage>
        <taxon>Bacteria</taxon>
        <taxon>Bacillati</taxon>
        <taxon>Actinomycetota</taxon>
        <taxon>Actinomycetes</taxon>
        <taxon>Kitasatosporales</taxon>
        <taxon>Streptomycetaceae</taxon>
        <taxon>Streptomyces</taxon>
        <taxon>Streptomyces althioticus group</taxon>
    </lineage>
</organism>
<dbReference type="InterPro" id="IPR023210">
    <property type="entry name" value="NADP_OxRdtase_dom"/>
</dbReference>
<protein>
    <submittedName>
        <fullName evidence="3">Aldo/keto reductase</fullName>
    </submittedName>
</protein>